<reference evidence="1" key="1">
    <citation type="submission" date="2020-05" db="EMBL/GenBank/DDBJ databases">
        <authorList>
            <person name="Chiriac C."/>
            <person name="Salcher M."/>
            <person name="Ghai R."/>
            <person name="Kavagutti S V."/>
        </authorList>
    </citation>
    <scope>NUCLEOTIDE SEQUENCE</scope>
</reference>
<gene>
    <name evidence="1" type="ORF">UFOPK3342_01275</name>
</gene>
<sequence>MTGQIRENQGAAVDQSPLSLGFFHIPKTAGLFLGANIQDSLQIPRISIHKLFGNDHDNSQLSEMPIIGKQYLHLSEAGWTDIVLRSYPFYTGHLSIAELLALWRKNIFTYLSDPIKRALSLYRYGVTNFEIQENFLDWMGKFHLIIPRQFYGDQTLLALNYETFASDFFNSISHVYAATNPQDVLVMLSRDFGLKFNHEISNKPINAFVGALPIEKVVVDQKTLFELLHDVTWVDRLLIQTVEKKFPNNYMPTKTDYSYKEFGVLLKKYDYIELI</sequence>
<accession>A0A6J7DZL9</accession>
<protein>
    <submittedName>
        <fullName evidence="1">Unannotated protein</fullName>
    </submittedName>
</protein>
<dbReference type="EMBL" id="CAFBLH010000050">
    <property type="protein sequence ID" value="CAB4876232.1"/>
    <property type="molecule type" value="Genomic_DNA"/>
</dbReference>
<organism evidence="1">
    <name type="scientific">freshwater metagenome</name>
    <dbReference type="NCBI Taxonomy" id="449393"/>
    <lineage>
        <taxon>unclassified sequences</taxon>
        <taxon>metagenomes</taxon>
        <taxon>ecological metagenomes</taxon>
    </lineage>
</organism>
<proteinExistence type="predicted"/>
<evidence type="ECO:0000313" key="1">
    <source>
        <dbReference type="EMBL" id="CAB4876232.1"/>
    </source>
</evidence>
<name>A0A6J7DZL9_9ZZZZ</name>
<dbReference type="AlphaFoldDB" id="A0A6J7DZL9"/>